<dbReference type="Gene3D" id="1.10.630.10">
    <property type="entry name" value="Cytochrome P450"/>
    <property type="match status" value="1"/>
</dbReference>
<keyword evidence="2" id="KW-0503">Monooxygenase</keyword>
<dbReference type="PRINTS" id="PR00359">
    <property type="entry name" value="BP450"/>
</dbReference>
<accession>A0ABS4VQQ6</accession>
<keyword evidence="2" id="KW-0408">Iron</keyword>
<dbReference type="Pfam" id="PF00067">
    <property type="entry name" value="p450"/>
    <property type="match status" value="1"/>
</dbReference>
<dbReference type="PANTHER" id="PTHR46696">
    <property type="entry name" value="P450, PUTATIVE (EUROFUNG)-RELATED"/>
    <property type="match status" value="1"/>
</dbReference>
<gene>
    <name evidence="3" type="ORF">JOF36_001794</name>
</gene>
<dbReference type="InterPro" id="IPR001128">
    <property type="entry name" value="Cyt_P450"/>
</dbReference>
<dbReference type="CDD" id="cd11029">
    <property type="entry name" value="CYP107-like"/>
    <property type="match status" value="1"/>
</dbReference>
<comment type="similarity">
    <text evidence="1 2">Belongs to the cytochrome P450 family.</text>
</comment>
<dbReference type="PRINTS" id="PR00385">
    <property type="entry name" value="P450"/>
</dbReference>
<comment type="caution">
    <text evidence="3">The sequence shown here is derived from an EMBL/GenBank/DDBJ whole genome shotgun (WGS) entry which is preliminary data.</text>
</comment>
<dbReference type="InterPro" id="IPR017972">
    <property type="entry name" value="Cyt_P450_CS"/>
</dbReference>
<evidence type="ECO:0000256" key="2">
    <source>
        <dbReference type="RuleBase" id="RU000461"/>
    </source>
</evidence>
<evidence type="ECO:0000256" key="1">
    <source>
        <dbReference type="ARBA" id="ARBA00010617"/>
    </source>
</evidence>
<dbReference type="InterPro" id="IPR002397">
    <property type="entry name" value="Cyt_P450_B"/>
</dbReference>
<dbReference type="PANTHER" id="PTHR46696:SF1">
    <property type="entry name" value="CYTOCHROME P450 YJIB-RELATED"/>
    <property type="match status" value="1"/>
</dbReference>
<evidence type="ECO:0000313" key="4">
    <source>
        <dbReference type="Proteomes" id="UP001519295"/>
    </source>
</evidence>
<evidence type="ECO:0000313" key="3">
    <source>
        <dbReference type="EMBL" id="MBP2366098.1"/>
    </source>
</evidence>
<keyword evidence="2" id="KW-0560">Oxidoreductase</keyword>
<dbReference type="PROSITE" id="PS00086">
    <property type="entry name" value="CYTOCHROME_P450"/>
    <property type="match status" value="1"/>
</dbReference>
<name>A0ABS4VQQ6_9PSEU</name>
<organism evidence="3 4">
    <name type="scientific">Pseudonocardia parietis</name>
    <dbReference type="NCBI Taxonomy" id="570936"/>
    <lineage>
        <taxon>Bacteria</taxon>
        <taxon>Bacillati</taxon>
        <taxon>Actinomycetota</taxon>
        <taxon>Actinomycetes</taxon>
        <taxon>Pseudonocardiales</taxon>
        <taxon>Pseudonocardiaceae</taxon>
        <taxon>Pseudonocardia</taxon>
    </lineage>
</organism>
<keyword evidence="4" id="KW-1185">Reference proteome</keyword>
<dbReference type="InterPro" id="IPR036396">
    <property type="entry name" value="Cyt_P450_sf"/>
</dbReference>
<proteinExistence type="inferred from homology"/>
<reference evidence="3 4" key="1">
    <citation type="submission" date="2021-03" db="EMBL/GenBank/DDBJ databases">
        <title>Sequencing the genomes of 1000 actinobacteria strains.</title>
        <authorList>
            <person name="Klenk H.-P."/>
        </authorList>
    </citation>
    <scope>NUCLEOTIDE SEQUENCE [LARGE SCALE GENOMIC DNA]</scope>
    <source>
        <strain evidence="3 4">DSM 45256</strain>
    </source>
</reference>
<keyword evidence="2" id="KW-0349">Heme</keyword>
<dbReference type="EMBL" id="JAGINU010000001">
    <property type="protein sequence ID" value="MBP2366098.1"/>
    <property type="molecule type" value="Genomic_DNA"/>
</dbReference>
<keyword evidence="2" id="KW-0479">Metal-binding</keyword>
<sequence>MSTPTTPVPEAPFTIGAPEFAADPLSHYAWLREHAPLARTRLEYGPVSQPIWVLSRYRDCRAMLTDPRLPRSPVGGSAMTAGLPEHLRLLSTESLIMKDEPEHKRLRTLVSKPFTPKMTAKLGERVRELAVERLDALADHDVVDLRQDFALPIPYTVIADMVGVGETDRSRFRSGVTALLSDRGAEDWDTQVRDLVAFTRDLVARKHADPGDDILTGLIHAEEDGDRLSEDEIVSMVFTLVVAGYETTYNLITNAVVTLLDHPEQRDRLQQAPDDDALWRSAIEEIVRYAGPVGGTKPATAAEDIDWDGRTIPAGASVLPLLGSANRDPEAFDAPDRFDITRSPNHHLGFGYGPHFCLGANLARLEARIAVQVLLTRRPRLSLAVPRDELTLETMPLWTRYDELPVRLG</sequence>
<dbReference type="RefSeq" id="WP_210026106.1">
    <property type="nucleotide sequence ID" value="NZ_JAGINU010000001.1"/>
</dbReference>
<dbReference type="SUPFAM" id="SSF48264">
    <property type="entry name" value="Cytochrome P450"/>
    <property type="match status" value="1"/>
</dbReference>
<dbReference type="Proteomes" id="UP001519295">
    <property type="component" value="Unassembled WGS sequence"/>
</dbReference>
<protein>
    <submittedName>
        <fullName evidence="3">Cytochrome P450 PksS</fullName>
    </submittedName>
</protein>